<protein>
    <submittedName>
        <fullName evidence="13">Transmembrane protein 59</fullName>
    </submittedName>
</protein>
<feature type="signal peptide" evidence="11">
    <location>
        <begin position="1"/>
        <end position="22"/>
    </location>
</feature>
<evidence type="ECO:0000256" key="8">
    <source>
        <dbReference type="ARBA" id="ARBA00023180"/>
    </source>
</evidence>
<organism evidence="12 13">
    <name type="scientific">Petromyzon marinus</name>
    <name type="common">Sea lamprey</name>
    <dbReference type="NCBI Taxonomy" id="7757"/>
    <lineage>
        <taxon>Eukaryota</taxon>
        <taxon>Metazoa</taxon>
        <taxon>Chordata</taxon>
        <taxon>Craniata</taxon>
        <taxon>Vertebrata</taxon>
        <taxon>Cyclostomata</taxon>
        <taxon>Hyperoartia</taxon>
        <taxon>Petromyzontiformes</taxon>
        <taxon>Petromyzontidae</taxon>
        <taxon>Petromyzon</taxon>
    </lineage>
</organism>
<evidence type="ECO:0000256" key="11">
    <source>
        <dbReference type="SAM" id="SignalP"/>
    </source>
</evidence>
<keyword evidence="7 10" id="KW-0472">Membrane</keyword>
<feature type="region of interest" description="Disordered" evidence="9">
    <location>
        <begin position="60"/>
        <end position="79"/>
    </location>
</feature>
<keyword evidence="12" id="KW-1185">Reference proteome</keyword>
<evidence type="ECO:0000256" key="5">
    <source>
        <dbReference type="ARBA" id="ARBA00022989"/>
    </source>
</evidence>
<keyword evidence="4 11" id="KW-0732">Signal</keyword>
<dbReference type="Pfam" id="PF12280">
    <property type="entry name" value="BSMAP"/>
    <property type="match status" value="1"/>
</dbReference>
<dbReference type="PANTHER" id="PTHR28652">
    <property type="entry name" value="TRANSMEMBRANE PROTEIN 59-LIKE PROTEIN"/>
    <property type="match status" value="1"/>
</dbReference>
<sequence>MDRKGAPLLWLCLAAALSGASAAGDVFDAVLGDAGPCQRACEASYGASYGAQVAGDGHAGDATASENLTRGGGGGAEAAGGVEERERLTLACERGCRLFSICQFVDDGVDLNGTRYECLAACMEAYKRAEEQVACSTGCDNQQPLAVLRQKQLMSMVPRIHFLYPLTLVSSLCGNLMSSAQSFISSSWTFYLQADDGKVVVFQSQPELELEIPNLHLAFGGLMAASQQREKLDQDFLPRLQRVASSEDDVRQLAAEHEAKREERSNSGESSFQLLYEEHAKHDFLSCMSRRSGLPRWILAFTLILSIVVLLWLCCATTATAPDQYIRLPQKLSINGDLQYLKELYLKMPLDSTVPLVSMAMEDDGDEGGPLPAKVAMSHATL</sequence>
<dbReference type="InterPro" id="IPR022065">
    <property type="entry name" value="Uncharacterised_TMEM59"/>
</dbReference>
<proteinExistence type="inferred from homology"/>
<evidence type="ECO:0000256" key="7">
    <source>
        <dbReference type="ARBA" id="ARBA00023136"/>
    </source>
</evidence>
<comment type="subcellular location">
    <subcellularLocation>
        <location evidence="1">Golgi apparatus membrane</location>
        <topology evidence="1">Single-pass type I membrane protein</topology>
    </subcellularLocation>
</comment>
<evidence type="ECO:0000313" key="12">
    <source>
        <dbReference type="Proteomes" id="UP001318040"/>
    </source>
</evidence>
<dbReference type="CTD" id="9528"/>
<dbReference type="RefSeq" id="XP_032821831.1">
    <property type="nucleotide sequence ID" value="XM_032965940.1"/>
</dbReference>
<name>A0AAJ7TPI2_PETMA</name>
<accession>A0AAJ7TPI2</accession>
<dbReference type="GO" id="GO:0000139">
    <property type="term" value="C:Golgi membrane"/>
    <property type="evidence" value="ECO:0007669"/>
    <property type="project" value="UniProtKB-SubCell"/>
</dbReference>
<evidence type="ECO:0000256" key="9">
    <source>
        <dbReference type="SAM" id="MobiDB-lite"/>
    </source>
</evidence>
<evidence type="ECO:0000256" key="2">
    <source>
        <dbReference type="ARBA" id="ARBA00009643"/>
    </source>
</evidence>
<evidence type="ECO:0000313" key="13">
    <source>
        <dbReference type="RefSeq" id="XP_032821831.1"/>
    </source>
</evidence>
<keyword evidence="6" id="KW-0333">Golgi apparatus</keyword>
<dbReference type="AlphaFoldDB" id="A0AAJ7TPI2"/>
<dbReference type="GeneID" id="116948819"/>
<evidence type="ECO:0000256" key="3">
    <source>
        <dbReference type="ARBA" id="ARBA00022692"/>
    </source>
</evidence>
<keyword evidence="8" id="KW-0325">Glycoprotein</keyword>
<feature type="transmembrane region" description="Helical" evidence="10">
    <location>
        <begin position="297"/>
        <end position="321"/>
    </location>
</feature>
<keyword evidence="5 10" id="KW-1133">Transmembrane helix</keyword>
<evidence type="ECO:0000256" key="6">
    <source>
        <dbReference type="ARBA" id="ARBA00023034"/>
    </source>
</evidence>
<gene>
    <name evidence="13" type="primary">TMEM59</name>
</gene>
<feature type="chain" id="PRO_5042588628" evidence="11">
    <location>
        <begin position="23"/>
        <end position="382"/>
    </location>
</feature>
<evidence type="ECO:0000256" key="10">
    <source>
        <dbReference type="SAM" id="Phobius"/>
    </source>
</evidence>
<dbReference type="PANTHER" id="PTHR28652:SF2">
    <property type="entry name" value="TRANSMEMBRANE PROTEIN 59-LIKE PROTEIN"/>
    <property type="match status" value="1"/>
</dbReference>
<evidence type="ECO:0000256" key="4">
    <source>
        <dbReference type="ARBA" id="ARBA00022729"/>
    </source>
</evidence>
<reference evidence="13" key="1">
    <citation type="submission" date="2025-08" db="UniProtKB">
        <authorList>
            <consortium name="RefSeq"/>
        </authorList>
    </citation>
    <scope>IDENTIFICATION</scope>
    <source>
        <tissue evidence="13">Sperm</tissue>
    </source>
</reference>
<dbReference type="Proteomes" id="UP001318040">
    <property type="component" value="Chromosome 35"/>
</dbReference>
<dbReference type="KEGG" id="pmrn:116948819"/>
<evidence type="ECO:0000256" key="1">
    <source>
        <dbReference type="ARBA" id="ARBA00004614"/>
    </source>
</evidence>
<keyword evidence="3 10" id="KW-0812">Transmembrane</keyword>
<comment type="similarity">
    <text evidence="2">Belongs to the TMEM59 family.</text>
</comment>